<accession>A0ABP6ZVE1</accession>
<dbReference type="Proteomes" id="UP001501074">
    <property type="component" value="Unassembled WGS sequence"/>
</dbReference>
<protein>
    <submittedName>
        <fullName evidence="9">Carbohydrate ABC transporter permease</fullName>
    </submittedName>
</protein>
<keyword evidence="4 7" id="KW-0812">Transmembrane</keyword>
<dbReference type="RefSeq" id="WP_231480982.1">
    <property type="nucleotide sequence ID" value="NZ_BAAAZO010000006.1"/>
</dbReference>
<evidence type="ECO:0000256" key="1">
    <source>
        <dbReference type="ARBA" id="ARBA00004651"/>
    </source>
</evidence>
<keyword evidence="5 7" id="KW-1133">Transmembrane helix</keyword>
<comment type="subcellular location">
    <subcellularLocation>
        <location evidence="1 7">Cell membrane</location>
        <topology evidence="1 7">Multi-pass membrane protein</topology>
    </subcellularLocation>
</comment>
<feature type="transmembrane region" description="Helical" evidence="7">
    <location>
        <begin position="158"/>
        <end position="180"/>
    </location>
</feature>
<feature type="domain" description="ABC transmembrane type-1" evidence="8">
    <location>
        <begin position="96"/>
        <end position="285"/>
    </location>
</feature>
<dbReference type="InterPro" id="IPR035906">
    <property type="entry name" value="MetI-like_sf"/>
</dbReference>
<evidence type="ECO:0000256" key="6">
    <source>
        <dbReference type="ARBA" id="ARBA00023136"/>
    </source>
</evidence>
<reference evidence="10" key="1">
    <citation type="journal article" date="2019" name="Int. J. Syst. Evol. Microbiol.">
        <title>The Global Catalogue of Microorganisms (GCM) 10K type strain sequencing project: providing services to taxonomists for standard genome sequencing and annotation.</title>
        <authorList>
            <consortium name="The Broad Institute Genomics Platform"/>
            <consortium name="The Broad Institute Genome Sequencing Center for Infectious Disease"/>
            <person name="Wu L."/>
            <person name="Ma J."/>
        </authorList>
    </citation>
    <scope>NUCLEOTIDE SEQUENCE [LARGE SCALE GENOMIC DNA]</scope>
    <source>
        <strain evidence="10">JCM 16902</strain>
    </source>
</reference>
<dbReference type="PANTHER" id="PTHR43744">
    <property type="entry name" value="ABC TRANSPORTER PERMEASE PROTEIN MG189-RELATED-RELATED"/>
    <property type="match status" value="1"/>
</dbReference>
<dbReference type="SUPFAM" id="SSF161098">
    <property type="entry name" value="MetI-like"/>
    <property type="match status" value="1"/>
</dbReference>
<keyword evidence="2 7" id="KW-0813">Transport</keyword>
<feature type="transmembrane region" description="Helical" evidence="7">
    <location>
        <begin position="266"/>
        <end position="285"/>
    </location>
</feature>
<evidence type="ECO:0000313" key="9">
    <source>
        <dbReference type="EMBL" id="GAA3619841.1"/>
    </source>
</evidence>
<evidence type="ECO:0000259" key="8">
    <source>
        <dbReference type="PROSITE" id="PS50928"/>
    </source>
</evidence>
<sequence length="300" mass="32955">MTTVIADPEPEAPRKPLRTKVVESNNQLFRASPLNYLVLVLTFFLSVFPLYWMLVMASRTNDEIVQIPPKLIPGSHLGEHVGALFDNPDVMFAKALLNSFIVAGSITLFVVIFSALAGFAFAKLRFRGSNVLIGLVVLTMMVPVQLGAVPLYMMMDWFGIQGTLPTVILPYLASGFGVFLMRQYASQAVPDELIEAARVDGATTIRIFWSVVLPALRPAAAILGLFTFMTYWNDFLWPYVALSPEHPTVQVALSRLSSGYYTDQSLVMAGTFMATLPLLVVIVLFGRQLISGIMDGAVKA</sequence>
<evidence type="ECO:0000256" key="5">
    <source>
        <dbReference type="ARBA" id="ARBA00022989"/>
    </source>
</evidence>
<proteinExistence type="inferred from homology"/>
<dbReference type="InterPro" id="IPR000515">
    <property type="entry name" value="MetI-like"/>
</dbReference>
<organism evidence="9 10">
    <name type="scientific">Kineosporia mesophila</name>
    <dbReference type="NCBI Taxonomy" id="566012"/>
    <lineage>
        <taxon>Bacteria</taxon>
        <taxon>Bacillati</taxon>
        <taxon>Actinomycetota</taxon>
        <taxon>Actinomycetes</taxon>
        <taxon>Kineosporiales</taxon>
        <taxon>Kineosporiaceae</taxon>
        <taxon>Kineosporia</taxon>
    </lineage>
</organism>
<comment type="caution">
    <text evidence="9">The sequence shown here is derived from an EMBL/GenBank/DDBJ whole genome shotgun (WGS) entry which is preliminary data.</text>
</comment>
<dbReference type="Gene3D" id="1.10.3720.10">
    <property type="entry name" value="MetI-like"/>
    <property type="match status" value="1"/>
</dbReference>
<feature type="transmembrane region" description="Helical" evidence="7">
    <location>
        <begin position="207"/>
        <end position="232"/>
    </location>
</feature>
<dbReference type="Pfam" id="PF00528">
    <property type="entry name" value="BPD_transp_1"/>
    <property type="match status" value="1"/>
</dbReference>
<name>A0ABP6ZVE1_9ACTN</name>
<keyword evidence="3" id="KW-1003">Cell membrane</keyword>
<keyword evidence="6 7" id="KW-0472">Membrane</keyword>
<evidence type="ECO:0000256" key="3">
    <source>
        <dbReference type="ARBA" id="ARBA00022475"/>
    </source>
</evidence>
<evidence type="ECO:0000256" key="7">
    <source>
        <dbReference type="RuleBase" id="RU363032"/>
    </source>
</evidence>
<feature type="transmembrane region" description="Helical" evidence="7">
    <location>
        <begin position="131"/>
        <end position="152"/>
    </location>
</feature>
<evidence type="ECO:0000313" key="10">
    <source>
        <dbReference type="Proteomes" id="UP001501074"/>
    </source>
</evidence>
<gene>
    <name evidence="9" type="ORF">GCM10022223_40880</name>
</gene>
<feature type="transmembrane region" description="Helical" evidence="7">
    <location>
        <begin position="95"/>
        <end position="119"/>
    </location>
</feature>
<feature type="transmembrane region" description="Helical" evidence="7">
    <location>
        <begin position="34"/>
        <end position="54"/>
    </location>
</feature>
<evidence type="ECO:0000256" key="2">
    <source>
        <dbReference type="ARBA" id="ARBA00022448"/>
    </source>
</evidence>
<dbReference type="EMBL" id="BAAAZO010000006">
    <property type="protein sequence ID" value="GAA3619841.1"/>
    <property type="molecule type" value="Genomic_DNA"/>
</dbReference>
<dbReference type="PANTHER" id="PTHR43744:SF12">
    <property type="entry name" value="ABC TRANSPORTER PERMEASE PROTEIN MG189-RELATED"/>
    <property type="match status" value="1"/>
</dbReference>
<evidence type="ECO:0000256" key="4">
    <source>
        <dbReference type="ARBA" id="ARBA00022692"/>
    </source>
</evidence>
<dbReference type="CDD" id="cd06261">
    <property type="entry name" value="TM_PBP2"/>
    <property type="match status" value="1"/>
</dbReference>
<dbReference type="PROSITE" id="PS50928">
    <property type="entry name" value="ABC_TM1"/>
    <property type="match status" value="1"/>
</dbReference>
<keyword evidence="10" id="KW-1185">Reference proteome</keyword>
<comment type="similarity">
    <text evidence="7">Belongs to the binding-protein-dependent transport system permease family.</text>
</comment>